<dbReference type="Proteomes" id="UP001634394">
    <property type="component" value="Unassembled WGS sequence"/>
</dbReference>
<gene>
    <name evidence="3" type="ORF">ACJMK2_037086</name>
</gene>
<evidence type="ECO:0000256" key="1">
    <source>
        <dbReference type="ARBA" id="ARBA00022737"/>
    </source>
</evidence>
<keyword evidence="4" id="KW-1185">Reference proteome</keyword>
<dbReference type="PANTHER" id="PTHR14191">
    <property type="entry name" value="PDZ DOMAIN CONTAINING PROTEIN"/>
    <property type="match status" value="1"/>
</dbReference>
<organism evidence="3 4">
    <name type="scientific">Sinanodonta woodiana</name>
    <name type="common">Chinese pond mussel</name>
    <name type="synonym">Anodonta woodiana</name>
    <dbReference type="NCBI Taxonomy" id="1069815"/>
    <lineage>
        <taxon>Eukaryota</taxon>
        <taxon>Metazoa</taxon>
        <taxon>Spiralia</taxon>
        <taxon>Lophotrochozoa</taxon>
        <taxon>Mollusca</taxon>
        <taxon>Bivalvia</taxon>
        <taxon>Autobranchia</taxon>
        <taxon>Heteroconchia</taxon>
        <taxon>Palaeoheterodonta</taxon>
        <taxon>Unionida</taxon>
        <taxon>Unionoidea</taxon>
        <taxon>Unionidae</taxon>
        <taxon>Unioninae</taxon>
        <taxon>Sinanodonta</taxon>
    </lineage>
</organism>
<dbReference type="AlphaFoldDB" id="A0ABD3WJJ2"/>
<accession>A0ABD3WJJ2</accession>
<dbReference type="InterPro" id="IPR051067">
    <property type="entry name" value="NHER"/>
</dbReference>
<dbReference type="InterPro" id="IPR001478">
    <property type="entry name" value="PDZ"/>
</dbReference>
<name>A0ABD3WJJ2_SINWO</name>
<dbReference type="Pfam" id="PF00595">
    <property type="entry name" value="PDZ"/>
    <property type="match status" value="1"/>
</dbReference>
<evidence type="ECO:0000313" key="3">
    <source>
        <dbReference type="EMBL" id="KAL3874017.1"/>
    </source>
</evidence>
<proteinExistence type="predicted"/>
<dbReference type="SUPFAM" id="SSF50156">
    <property type="entry name" value="PDZ domain-like"/>
    <property type="match status" value="1"/>
</dbReference>
<dbReference type="EMBL" id="JBJQND010000006">
    <property type="protein sequence ID" value="KAL3874017.1"/>
    <property type="molecule type" value="Genomic_DNA"/>
</dbReference>
<evidence type="ECO:0000313" key="4">
    <source>
        <dbReference type="Proteomes" id="UP001634394"/>
    </source>
</evidence>
<dbReference type="Gene3D" id="2.30.42.10">
    <property type="match status" value="1"/>
</dbReference>
<dbReference type="InterPro" id="IPR036034">
    <property type="entry name" value="PDZ_sf"/>
</dbReference>
<dbReference type="PANTHER" id="PTHR14191:SF3">
    <property type="entry name" value="NA(+)_H(+) EXCHANGE REGULATORY COFACTOR-LIKE PROTEIN NRFL-1"/>
    <property type="match status" value="1"/>
</dbReference>
<dbReference type="CDD" id="cd06768">
    <property type="entry name" value="PDZ_NHERF-like"/>
    <property type="match status" value="1"/>
</dbReference>
<keyword evidence="1" id="KW-0677">Repeat</keyword>
<feature type="domain" description="PDZ" evidence="2">
    <location>
        <begin position="40"/>
        <end position="120"/>
    </location>
</feature>
<sequence>MATTNTDGAVHCFGNILESSPADKARRVEEETSKTSSYRLCHLVKGTHCQDYGFTVDSDNSGHYIRTVVEASPADTAGLRHGNKVIAINGVSVESESYGCVIERILSSKEEIQILVDNNVAPAPKKTDDVTINLGIQEVETNQNSVPTRNNWIVNPFHFSFHYFHS</sequence>
<evidence type="ECO:0000259" key="2">
    <source>
        <dbReference type="PROSITE" id="PS50106"/>
    </source>
</evidence>
<comment type="caution">
    <text evidence="3">The sequence shown here is derived from an EMBL/GenBank/DDBJ whole genome shotgun (WGS) entry which is preliminary data.</text>
</comment>
<dbReference type="PROSITE" id="PS50106">
    <property type="entry name" value="PDZ"/>
    <property type="match status" value="1"/>
</dbReference>
<protein>
    <recommendedName>
        <fullName evidence="2">PDZ domain-containing protein</fullName>
    </recommendedName>
</protein>
<dbReference type="SMART" id="SM00228">
    <property type="entry name" value="PDZ"/>
    <property type="match status" value="1"/>
</dbReference>
<reference evidence="3 4" key="1">
    <citation type="submission" date="2024-11" db="EMBL/GenBank/DDBJ databases">
        <title>Chromosome-level genome assembly of the freshwater bivalve Anodonta woodiana.</title>
        <authorList>
            <person name="Chen X."/>
        </authorList>
    </citation>
    <scope>NUCLEOTIDE SEQUENCE [LARGE SCALE GENOMIC DNA]</scope>
    <source>
        <strain evidence="3">MN2024</strain>
        <tissue evidence="3">Gills</tissue>
    </source>
</reference>